<feature type="compositionally biased region" description="Polar residues" evidence="1">
    <location>
        <begin position="1"/>
        <end position="24"/>
    </location>
</feature>
<proteinExistence type="predicted"/>
<dbReference type="KEGG" id="bms:BR0641"/>
<evidence type="ECO:0000256" key="1">
    <source>
        <dbReference type="SAM" id="MobiDB-lite"/>
    </source>
</evidence>
<dbReference type="KEGG" id="bsi:BS1330_I0637"/>
<protein>
    <submittedName>
        <fullName evidence="2">Uncharacterized protein</fullName>
    </submittedName>
</protein>
<reference evidence="2 3" key="1">
    <citation type="journal article" date="2011" name="J. Bacteriol.">
        <title>Revised genome sequence of Brucella suis 1330.</title>
        <authorList>
            <person name="Tae H."/>
            <person name="Shallom S."/>
            <person name="Settlage R."/>
            <person name="Preston D."/>
            <person name="Adams L.G."/>
            <person name="Garner H.R."/>
        </authorList>
    </citation>
    <scope>NUCLEOTIDE SEQUENCE [LARGE SCALE GENOMIC DNA]</scope>
    <source>
        <strain evidence="2 3">1330</strain>
    </source>
</reference>
<dbReference type="EMBL" id="CP002997">
    <property type="protein sequence ID" value="AEM17987.1"/>
    <property type="molecule type" value="Genomic_DNA"/>
</dbReference>
<gene>
    <name evidence="2" type="ordered locus">BS1330_I0637</name>
</gene>
<evidence type="ECO:0000313" key="3">
    <source>
        <dbReference type="Proteomes" id="UP000007104"/>
    </source>
</evidence>
<evidence type="ECO:0000313" key="2">
    <source>
        <dbReference type="EMBL" id="AEM17987.1"/>
    </source>
</evidence>
<keyword evidence="3" id="KW-1185">Reference proteome</keyword>
<feature type="region of interest" description="Disordered" evidence="1">
    <location>
        <begin position="1"/>
        <end position="33"/>
    </location>
</feature>
<organism evidence="2 3">
    <name type="scientific">Brucella suis biovar 1 (strain 1330)</name>
    <dbReference type="NCBI Taxonomy" id="204722"/>
    <lineage>
        <taxon>Bacteria</taxon>
        <taxon>Pseudomonadati</taxon>
        <taxon>Pseudomonadota</taxon>
        <taxon>Alphaproteobacteria</taxon>
        <taxon>Hyphomicrobiales</taxon>
        <taxon>Brucellaceae</taxon>
        <taxon>Brucella/Ochrobactrum group</taxon>
        <taxon>Brucella</taxon>
    </lineage>
</organism>
<name>A0A0H3G2H3_BRUSU</name>
<dbReference type="HOGENOM" id="CLU_2822677_0_0_5"/>
<accession>A0A0H3G2H3</accession>
<dbReference type="AlphaFoldDB" id="A0A0H3G2H3"/>
<dbReference type="Proteomes" id="UP000007104">
    <property type="component" value="Chromosome I"/>
</dbReference>
<sequence length="66" mass="7626">MATNSSLSSRQPARCGTNQNSQHQNRPKSFNKIKHERFRIIFGQTLQALGRIIIAKERPDWENCQS</sequence>